<dbReference type="SUPFAM" id="SSF55083">
    <property type="entry name" value="6-hydroxymethyl-7,8-dihydropterin pyrophosphokinase, HPPK"/>
    <property type="match status" value="1"/>
</dbReference>
<dbReference type="GO" id="GO:0005524">
    <property type="term" value="F:ATP binding"/>
    <property type="evidence" value="ECO:0007669"/>
    <property type="project" value="UniProtKB-KW"/>
</dbReference>
<dbReference type="PROSITE" id="PS00794">
    <property type="entry name" value="HPPK"/>
    <property type="match status" value="1"/>
</dbReference>
<evidence type="ECO:0000313" key="10">
    <source>
        <dbReference type="EMBL" id="RRO87440.1"/>
    </source>
</evidence>
<dbReference type="Pfam" id="PF01288">
    <property type="entry name" value="HPPK"/>
    <property type="match status" value="1"/>
</dbReference>
<evidence type="ECO:0000313" key="11">
    <source>
        <dbReference type="Proteomes" id="UP000276526"/>
    </source>
</evidence>
<evidence type="ECO:0000256" key="2">
    <source>
        <dbReference type="ARBA" id="ARBA00005051"/>
    </source>
</evidence>
<sequence length="166" mass="18341">MSAPETRRAVLSVGANLGDAEATLRDLLAAFRADLDVVAVSPLYATPPWGVTDQPEFRNGVVVADTTLTPPELLRYCQARERDAGRERTRRWGPRTLDVDIVTVRVDGEDVTWDDAALTLPHPWALDRAFVVVPWLDVEPDARLRGTRVADVDVDATGLRRIDGGW</sequence>
<dbReference type="EC" id="2.7.6.3" evidence="3"/>
<evidence type="ECO:0000256" key="7">
    <source>
        <dbReference type="ARBA" id="ARBA00022840"/>
    </source>
</evidence>
<proteinExistence type="predicted"/>
<accession>A0A3R8PCX7</accession>
<dbReference type="UniPathway" id="UPA00077">
    <property type="reaction ID" value="UER00155"/>
</dbReference>
<dbReference type="GO" id="GO:0046654">
    <property type="term" value="P:tetrahydrofolate biosynthetic process"/>
    <property type="evidence" value="ECO:0007669"/>
    <property type="project" value="UniProtKB-UniPathway"/>
</dbReference>
<evidence type="ECO:0000256" key="8">
    <source>
        <dbReference type="ARBA" id="ARBA00022909"/>
    </source>
</evidence>
<evidence type="ECO:0000259" key="9">
    <source>
        <dbReference type="PROSITE" id="PS00794"/>
    </source>
</evidence>
<dbReference type="PANTHER" id="PTHR43071">
    <property type="entry name" value="2-AMINO-4-HYDROXY-6-HYDROXYMETHYLDIHYDROPTERIDINE PYROPHOSPHOKINASE"/>
    <property type="match status" value="1"/>
</dbReference>
<organism evidence="10 11">
    <name type="scientific">Corynebacterium bovis</name>
    <dbReference type="NCBI Taxonomy" id="36808"/>
    <lineage>
        <taxon>Bacteria</taxon>
        <taxon>Bacillati</taxon>
        <taxon>Actinomycetota</taxon>
        <taxon>Actinomycetes</taxon>
        <taxon>Mycobacteriales</taxon>
        <taxon>Corynebacteriaceae</taxon>
        <taxon>Corynebacterium</taxon>
    </lineage>
</organism>
<dbReference type="Gene3D" id="3.30.70.560">
    <property type="entry name" value="7,8-Dihydro-6-hydroxymethylpterin-pyrophosphokinase HPPK"/>
    <property type="match status" value="1"/>
</dbReference>
<dbReference type="Proteomes" id="UP000276526">
    <property type="component" value="Unassembled WGS sequence"/>
</dbReference>
<comment type="caution">
    <text evidence="10">The sequence shown here is derived from an EMBL/GenBank/DDBJ whole genome shotgun (WGS) entry which is preliminary data.</text>
</comment>
<name>A0A3R8PCX7_9CORY</name>
<keyword evidence="4" id="KW-0808">Transferase</keyword>
<dbReference type="InterPro" id="IPR000550">
    <property type="entry name" value="Hppk"/>
</dbReference>
<dbReference type="GO" id="GO:0046656">
    <property type="term" value="P:folic acid biosynthetic process"/>
    <property type="evidence" value="ECO:0007669"/>
    <property type="project" value="UniProtKB-KW"/>
</dbReference>
<dbReference type="RefSeq" id="WP_125172573.1">
    <property type="nucleotide sequence ID" value="NZ_JALGIX010000002.1"/>
</dbReference>
<dbReference type="GO" id="GO:0003848">
    <property type="term" value="F:2-amino-4-hydroxy-6-hydroxymethyldihydropteridine diphosphokinase activity"/>
    <property type="evidence" value="ECO:0007669"/>
    <property type="project" value="UniProtKB-EC"/>
</dbReference>
<protein>
    <recommendedName>
        <fullName evidence="3">2-amino-4-hydroxy-6-hydroxymethyldihydropteridine diphosphokinase</fullName>
        <ecNumber evidence="3">2.7.6.3</ecNumber>
    </recommendedName>
</protein>
<evidence type="ECO:0000256" key="4">
    <source>
        <dbReference type="ARBA" id="ARBA00022679"/>
    </source>
</evidence>
<gene>
    <name evidence="10" type="primary">folK</name>
    <name evidence="10" type="ORF">CXF48_02595</name>
</gene>
<evidence type="ECO:0000256" key="6">
    <source>
        <dbReference type="ARBA" id="ARBA00022777"/>
    </source>
</evidence>
<dbReference type="PANTHER" id="PTHR43071:SF1">
    <property type="entry name" value="2-AMINO-4-HYDROXY-6-HYDROXYMETHYLDIHYDROPTERIDINE PYROPHOSPHOKINASE"/>
    <property type="match status" value="1"/>
</dbReference>
<keyword evidence="5" id="KW-0547">Nucleotide-binding</keyword>
<keyword evidence="7" id="KW-0067">ATP-binding</keyword>
<dbReference type="CDD" id="cd00483">
    <property type="entry name" value="HPPK"/>
    <property type="match status" value="1"/>
</dbReference>
<keyword evidence="8" id="KW-0289">Folate biosynthesis</keyword>
<comment type="pathway">
    <text evidence="2">Cofactor biosynthesis; tetrahydrofolate biosynthesis; 2-amino-4-hydroxy-6-hydroxymethyl-7,8-dihydropteridine diphosphate from 7,8-dihydroneopterin triphosphate: step 4/4.</text>
</comment>
<keyword evidence="6 10" id="KW-0418">Kinase</keyword>
<feature type="domain" description="7,8-dihydro-6-hydroxymethylpterin-pyrophosphokinase" evidence="9">
    <location>
        <begin position="91"/>
        <end position="102"/>
    </location>
</feature>
<dbReference type="NCBIfam" id="TIGR01498">
    <property type="entry name" value="folK"/>
    <property type="match status" value="1"/>
</dbReference>
<dbReference type="AlphaFoldDB" id="A0A3R8PCX7"/>
<reference evidence="10 11" key="1">
    <citation type="submission" date="2018-01" db="EMBL/GenBank/DDBJ databases">
        <title>Twenty Corynebacterium bovis Genomes.</title>
        <authorList>
            <person name="Gulvik C.A."/>
        </authorList>
    </citation>
    <scope>NUCLEOTIDE SEQUENCE [LARGE SCALE GENOMIC DNA]</scope>
    <source>
        <strain evidence="10 11">F6900</strain>
    </source>
</reference>
<evidence type="ECO:0000256" key="1">
    <source>
        <dbReference type="ARBA" id="ARBA00000198"/>
    </source>
</evidence>
<dbReference type="InterPro" id="IPR035907">
    <property type="entry name" value="Hppk_sf"/>
</dbReference>
<evidence type="ECO:0000256" key="3">
    <source>
        <dbReference type="ARBA" id="ARBA00013253"/>
    </source>
</evidence>
<dbReference type="EMBL" id="PQNK01000003">
    <property type="protein sequence ID" value="RRO87440.1"/>
    <property type="molecule type" value="Genomic_DNA"/>
</dbReference>
<comment type="catalytic activity">
    <reaction evidence="1">
        <text>6-hydroxymethyl-7,8-dihydropterin + ATP = (7,8-dihydropterin-6-yl)methyl diphosphate + AMP + H(+)</text>
        <dbReference type="Rhea" id="RHEA:11412"/>
        <dbReference type="ChEBI" id="CHEBI:15378"/>
        <dbReference type="ChEBI" id="CHEBI:30616"/>
        <dbReference type="ChEBI" id="CHEBI:44841"/>
        <dbReference type="ChEBI" id="CHEBI:72950"/>
        <dbReference type="ChEBI" id="CHEBI:456215"/>
        <dbReference type="EC" id="2.7.6.3"/>
    </reaction>
</comment>
<evidence type="ECO:0000256" key="5">
    <source>
        <dbReference type="ARBA" id="ARBA00022741"/>
    </source>
</evidence>
<dbReference type="GO" id="GO:0016301">
    <property type="term" value="F:kinase activity"/>
    <property type="evidence" value="ECO:0007669"/>
    <property type="project" value="UniProtKB-KW"/>
</dbReference>